<reference evidence="2 3" key="1">
    <citation type="journal article" date="2017" name="Int. J. Syst. Evol. Microbiol.">
        <title>Marinicauda algicola sp. nov., isolated from a marine red alga Rhodosorus marinus.</title>
        <authorList>
            <person name="Jeong S.E."/>
            <person name="Jeon S.H."/>
            <person name="Chun B.H."/>
            <person name="Kim D.W."/>
            <person name="Jeon C.O."/>
        </authorList>
    </citation>
    <scope>NUCLEOTIDE SEQUENCE [LARGE SCALE GENOMIC DNA]</scope>
    <source>
        <strain evidence="2 3">JCM 31718</strain>
    </source>
</reference>
<name>A0A4S2H3Z6_9PROT</name>
<dbReference type="SUPFAM" id="SSF48452">
    <property type="entry name" value="TPR-like"/>
    <property type="match status" value="1"/>
</dbReference>
<dbReference type="InterPro" id="IPR019734">
    <property type="entry name" value="TPR_rpt"/>
</dbReference>
<accession>A0A4S2H3Z6</accession>
<dbReference type="EMBL" id="SRXW01000001">
    <property type="protein sequence ID" value="TGY90355.1"/>
    <property type="molecule type" value="Genomic_DNA"/>
</dbReference>
<dbReference type="Proteomes" id="UP000308054">
    <property type="component" value="Unassembled WGS sequence"/>
</dbReference>
<dbReference type="AlphaFoldDB" id="A0A4S2H3Z6"/>
<evidence type="ECO:0000256" key="1">
    <source>
        <dbReference type="PROSITE-ProRule" id="PRU00339"/>
    </source>
</evidence>
<evidence type="ECO:0000313" key="2">
    <source>
        <dbReference type="EMBL" id="TGY90355.1"/>
    </source>
</evidence>
<gene>
    <name evidence="2" type="ORF">E5163_04325</name>
</gene>
<dbReference type="PROSITE" id="PS50005">
    <property type="entry name" value="TPR"/>
    <property type="match status" value="1"/>
</dbReference>
<organism evidence="2 3">
    <name type="scientific">Marinicauda algicola</name>
    <dbReference type="NCBI Taxonomy" id="2029849"/>
    <lineage>
        <taxon>Bacteria</taxon>
        <taxon>Pseudomonadati</taxon>
        <taxon>Pseudomonadota</taxon>
        <taxon>Alphaproteobacteria</taxon>
        <taxon>Maricaulales</taxon>
        <taxon>Maricaulaceae</taxon>
        <taxon>Marinicauda</taxon>
    </lineage>
</organism>
<dbReference type="RefSeq" id="WP_135994853.1">
    <property type="nucleotide sequence ID" value="NZ_CP071057.1"/>
</dbReference>
<dbReference type="Gene3D" id="1.25.40.10">
    <property type="entry name" value="Tetratricopeptide repeat domain"/>
    <property type="match status" value="1"/>
</dbReference>
<dbReference type="SMART" id="SM00028">
    <property type="entry name" value="TPR"/>
    <property type="match status" value="3"/>
</dbReference>
<evidence type="ECO:0000313" key="3">
    <source>
        <dbReference type="Proteomes" id="UP000308054"/>
    </source>
</evidence>
<proteinExistence type="predicted"/>
<comment type="caution">
    <text evidence="2">The sequence shown here is derived from an EMBL/GenBank/DDBJ whole genome shotgun (WGS) entry which is preliminary data.</text>
</comment>
<feature type="repeat" description="TPR" evidence="1">
    <location>
        <begin position="113"/>
        <end position="146"/>
    </location>
</feature>
<dbReference type="InterPro" id="IPR011990">
    <property type="entry name" value="TPR-like_helical_dom_sf"/>
</dbReference>
<keyword evidence="3" id="KW-1185">Reference proteome</keyword>
<dbReference type="OrthoDB" id="9815010at2"/>
<keyword evidence="1" id="KW-0802">TPR repeat</keyword>
<protein>
    <submittedName>
        <fullName evidence="2">Tetratricopeptide repeat protein</fullName>
    </submittedName>
</protein>
<sequence length="199" mass="21723">MIWLLASLALSAQDVPSLPEPQAVGPDIDLIEEPRVRERPAERLDRRLAELQAAETEEAAAVIAGEIRSMWRQQGGATADLLLSRGAEAREAGDLATAARQYTHLRRLEPDFSEAWLASAEIAAAQNDWPFALEAVERAIALEPRRFDAYAILGRALEEAEAWQAAGAAYDAALALYPLMPEARAGKARIERQLSGRAL</sequence>